<dbReference type="PANTHER" id="PTHR45436:SF5">
    <property type="entry name" value="SENSOR HISTIDINE KINASE TRCS"/>
    <property type="match status" value="1"/>
</dbReference>
<proteinExistence type="predicted"/>
<keyword evidence="10 11" id="KW-0472">Membrane</keyword>
<dbReference type="GO" id="GO:0016301">
    <property type="term" value="F:kinase activity"/>
    <property type="evidence" value="ECO:0007669"/>
    <property type="project" value="UniProtKB-KW"/>
</dbReference>
<keyword evidence="15" id="KW-1185">Reference proteome</keyword>
<dbReference type="PRINTS" id="PR00344">
    <property type="entry name" value="BCTRLSENSOR"/>
</dbReference>
<gene>
    <name evidence="14" type="ORF">PSQ19_00550</name>
</gene>
<evidence type="ECO:0000256" key="11">
    <source>
        <dbReference type="SAM" id="Phobius"/>
    </source>
</evidence>
<keyword evidence="4" id="KW-0597">Phosphoprotein</keyword>
<keyword evidence="6 11" id="KW-0812">Transmembrane</keyword>
<dbReference type="InterPro" id="IPR003594">
    <property type="entry name" value="HATPase_dom"/>
</dbReference>
<evidence type="ECO:0000313" key="14">
    <source>
        <dbReference type="EMBL" id="WDR02765.1"/>
    </source>
</evidence>
<reference evidence="14 15" key="1">
    <citation type="submission" date="2023-02" db="EMBL/GenBank/DDBJ databases">
        <title>Devosia algicola sp. nov., isolated from the phycosphere of marine algae.</title>
        <authorList>
            <person name="Kim J.M."/>
            <person name="Lee J.K."/>
            <person name="Choi B.J."/>
            <person name="Bayburt H."/>
            <person name="Jeon C.O."/>
        </authorList>
    </citation>
    <scope>NUCLEOTIDE SEQUENCE [LARGE SCALE GENOMIC DNA]</scope>
    <source>
        <strain evidence="14 15">G20-9</strain>
    </source>
</reference>
<evidence type="ECO:0000256" key="5">
    <source>
        <dbReference type="ARBA" id="ARBA00022679"/>
    </source>
</evidence>
<dbReference type="PROSITE" id="PS50885">
    <property type="entry name" value="HAMP"/>
    <property type="match status" value="1"/>
</dbReference>
<evidence type="ECO:0000256" key="1">
    <source>
        <dbReference type="ARBA" id="ARBA00000085"/>
    </source>
</evidence>
<name>A0ABY7YN74_9HYPH</name>
<evidence type="ECO:0000256" key="6">
    <source>
        <dbReference type="ARBA" id="ARBA00022692"/>
    </source>
</evidence>
<protein>
    <recommendedName>
        <fullName evidence="3">histidine kinase</fullName>
        <ecNumber evidence="3">2.7.13.3</ecNumber>
    </recommendedName>
</protein>
<dbReference type="SMART" id="SM00387">
    <property type="entry name" value="HATPase_c"/>
    <property type="match status" value="1"/>
</dbReference>
<dbReference type="InterPro" id="IPR036097">
    <property type="entry name" value="HisK_dim/P_sf"/>
</dbReference>
<organism evidence="14 15">
    <name type="scientific">Devosia algicola</name>
    <dbReference type="NCBI Taxonomy" id="3026418"/>
    <lineage>
        <taxon>Bacteria</taxon>
        <taxon>Pseudomonadati</taxon>
        <taxon>Pseudomonadota</taxon>
        <taxon>Alphaproteobacteria</taxon>
        <taxon>Hyphomicrobiales</taxon>
        <taxon>Devosiaceae</taxon>
        <taxon>Devosia</taxon>
    </lineage>
</organism>
<evidence type="ECO:0000259" key="12">
    <source>
        <dbReference type="PROSITE" id="PS50109"/>
    </source>
</evidence>
<dbReference type="InterPro" id="IPR003661">
    <property type="entry name" value="HisK_dim/P_dom"/>
</dbReference>
<dbReference type="EC" id="2.7.13.3" evidence="3"/>
<dbReference type="InterPro" id="IPR004358">
    <property type="entry name" value="Sig_transdc_His_kin-like_C"/>
</dbReference>
<evidence type="ECO:0000313" key="15">
    <source>
        <dbReference type="Proteomes" id="UP001220530"/>
    </source>
</evidence>
<evidence type="ECO:0000256" key="10">
    <source>
        <dbReference type="ARBA" id="ARBA00023136"/>
    </source>
</evidence>
<dbReference type="SUPFAM" id="SSF55874">
    <property type="entry name" value="ATPase domain of HSP90 chaperone/DNA topoisomerase II/histidine kinase"/>
    <property type="match status" value="1"/>
</dbReference>
<keyword evidence="9" id="KW-0902">Two-component regulatory system</keyword>
<dbReference type="PROSITE" id="PS50109">
    <property type="entry name" value="HIS_KIN"/>
    <property type="match status" value="1"/>
</dbReference>
<evidence type="ECO:0000259" key="13">
    <source>
        <dbReference type="PROSITE" id="PS50885"/>
    </source>
</evidence>
<dbReference type="Pfam" id="PF02518">
    <property type="entry name" value="HATPase_c"/>
    <property type="match status" value="1"/>
</dbReference>
<keyword evidence="5" id="KW-0808">Transferase</keyword>
<keyword evidence="8 11" id="KW-1133">Transmembrane helix</keyword>
<dbReference type="PANTHER" id="PTHR45436">
    <property type="entry name" value="SENSOR HISTIDINE KINASE YKOH"/>
    <property type="match status" value="1"/>
</dbReference>
<dbReference type="CDD" id="cd00082">
    <property type="entry name" value="HisKA"/>
    <property type="match status" value="1"/>
</dbReference>
<evidence type="ECO:0000256" key="7">
    <source>
        <dbReference type="ARBA" id="ARBA00022777"/>
    </source>
</evidence>
<sequence length="461" mass="49654">MKKGSIAASLFWLSAGWLVVALVATGFLLTELYSRALDTSLTETLEFHVESLTGSLLETGDPRAASITLNDPRFDRPRSGWYWAIRGGNGELYNLSTSLVGIDLPILQGDAGQSGVRTQVLNDVFGTQIRLVERTVTVGDNSYEIVVSGSLTEILQLVGDFRGQAFIVLGAVGAMLAIMSAIVARFALRPVGRLRAAIESVREGDSESVDGTYPTEIAPLADEVNELLRSNAQIIERARNQVGNLAHGLKTPIAVLRNEASNDKAGLAEIVLSESDKMSNMVATYLERARLAARTSIVGKKSDATMIMLRLTRVMRKIHPDCTIAFQRPDASLPWFRGDEADLEEMAGNLLENACKWSKGQVGVRLLSERGDNGALLLLRIDDNGPGLSEADAQKVLRRGVRLDEKTPGSGLGLDIVKELVDVYGGSLELKRSALGGLLVELRLPTARLGGMTKGSGIDSI</sequence>
<evidence type="ECO:0000256" key="2">
    <source>
        <dbReference type="ARBA" id="ARBA00004370"/>
    </source>
</evidence>
<evidence type="ECO:0000256" key="4">
    <source>
        <dbReference type="ARBA" id="ARBA00022553"/>
    </source>
</evidence>
<dbReference type="InterPro" id="IPR005467">
    <property type="entry name" value="His_kinase_dom"/>
</dbReference>
<feature type="transmembrane region" description="Helical" evidence="11">
    <location>
        <begin position="165"/>
        <end position="188"/>
    </location>
</feature>
<dbReference type="InterPro" id="IPR036890">
    <property type="entry name" value="HATPase_C_sf"/>
</dbReference>
<dbReference type="InterPro" id="IPR003660">
    <property type="entry name" value="HAMP_dom"/>
</dbReference>
<evidence type="ECO:0000256" key="3">
    <source>
        <dbReference type="ARBA" id="ARBA00012438"/>
    </source>
</evidence>
<dbReference type="Pfam" id="PF00672">
    <property type="entry name" value="HAMP"/>
    <property type="match status" value="1"/>
</dbReference>
<dbReference type="Proteomes" id="UP001220530">
    <property type="component" value="Chromosome"/>
</dbReference>
<evidence type="ECO:0000256" key="9">
    <source>
        <dbReference type="ARBA" id="ARBA00023012"/>
    </source>
</evidence>
<dbReference type="Gene3D" id="3.30.565.10">
    <property type="entry name" value="Histidine kinase-like ATPase, C-terminal domain"/>
    <property type="match status" value="1"/>
</dbReference>
<feature type="domain" description="Histidine kinase" evidence="12">
    <location>
        <begin position="244"/>
        <end position="448"/>
    </location>
</feature>
<keyword evidence="7 14" id="KW-0418">Kinase</keyword>
<feature type="transmembrane region" description="Helical" evidence="11">
    <location>
        <begin position="7"/>
        <end position="29"/>
    </location>
</feature>
<dbReference type="RefSeq" id="WP_282219167.1">
    <property type="nucleotide sequence ID" value="NZ_CP118246.1"/>
</dbReference>
<dbReference type="EMBL" id="CP118246">
    <property type="protein sequence ID" value="WDR02765.1"/>
    <property type="molecule type" value="Genomic_DNA"/>
</dbReference>
<comment type="catalytic activity">
    <reaction evidence="1">
        <text>ATP + protein L-histidine = ADP + protein N-phospho-L-histidine.</text>
        <dbReference type="EC" id="2.7.13.3"/>
    </reaction>
</comment>
<comment type="subcellular location">
    <subcellularLocation>
        <location evidence="2">Membrane</location>
    </subcellularLocation>
</comment>
<dbReference type="SUPFAM" id="SSF47384">
    <property type="entry name" value="Homodimeric domain of signal transducing histidine kinase"/>
    <property type="match status" value="1"/>
</dbReference>
<dbReference type="Gene3D" id="1.10.287.130">
    <property type="match status" value="1"/>
</dbReference>
<accession>A0ABY7YN74</accession>
<dbReference type="InterPro" id="IPR050428">
    <property type="entry name" value="TCS_sensor_his_kinase"/>
</dbReference>
<feature type="domain" description="HAMP" evidence="13">
    <location>
        <begin position="185"/>
        <end position="236"/>
    </location>
</feature>
<evidence type="ECO:0000256" key="8">
    <source>
        <dbReference type="ARBA" id="ARBA00022989"/>
    </source>
</evidence>